<evidence type="ECO:0000313" key="1">
    <source>
        <dbReference type="EMBL" id="RMZ95268.1"/>
    </source>
</evidence>
<evidence type="ECO:0000313" key="2">
    <source>
        <dbReference type="Proteomes" id="UP000276133"/>
    </source>
</evidence>
<dbReference type="EMBL" id="REGN01012479">
    <property type="protein sequence ID" value="RMZ95268.1"/>
    <property type="molecule type" value="Genomic_DNA"/>
</dbReference>
<name>A0A3M7P887_BRAPC</name>
<reference evidence="1 2" key="1">
    <citation type="journal article" date="2018" name="Sci. Rep.">
        <title>Genomic signatures of local adaptation to the degree of environmental predictability in rotifers.</title>
        <authorList>
            <person name="Franch-Gras L."/>
            <person name="Hahn C."/>
            <person name="Garcia-Roger E.M."/>
            <person name="Carmona M.J."/>
            <person name="Serra M."/>
            <person name="Gomez A."/>
        </authorList>
    </citation>
    <scope>NUCLEOTIDE SEQUENCE [LARGE SCALE GENOMIC DNA]</scope>
    <source>
        <strain evidence="1">HYR1</strain>
    </source>
</reference>
<comment type="caution">
    <text evidence="1">The sequence shown here is derived from an EMBL/GenBank/DDBJ whole genome shotgun (WGS) entry which is preliminary data.</text>
</comment>
<sequence>MLLGMDIKKNRKLIEKKTNKKPNKLTRETSILVFDHDFNTNSEEFSNKRNPLMTKLSYFDEKRSINSVQINK</sequence>
<organism evidence="1 2">
    <name type="scientific">Brachionus plicatilis</name>
    <name type="common">Marine rotifer</name>
    <name type="synonym">Brachionus muelleri</name>
    <dbReference type="NCBI Taxonomy" id="10195"/>
    <lineage>
        <taxon>Eukaryota</taxon>
        <taxon>Metazoa</taxon>
        <taxon>Spiralia</taxon>
        <taxon>Gnathifera</taxon>
        <taxon>Rotifera</taxon>
        <taxon>Eurotatoria</taxon>
        <taxon>Monogononta</taxon>
        <taxon>Pseudotrocha</taxon>
        <taxon>Ploima</taxon>
        <taxon>Brachionidae</taxon>
        <taxon>Brachionus</taxon>
    </lineage>
</organism>
<gene>
    <name evidence="1" type="ORF">BpHYR1_003619</name>
</gene>
<keyword evidence="2" id="KW-1185">Reference proteome</keyword>
<dbReference type="Proteomes" id="UP000276133">
    <property type="component" value="Unassembled WGS sequence"/>
</dbReference>
<dbReference type="AlphaFoldDB" id="A0A3M7P887"/>
<protein>
    <submittedName>
        <fullName evidence="1">Uncharacterized protein</fullName>
    </submittedName>
</protein>
<proteinExistence type="predicted"/>
<accession>A0A3M7P887</accession>